<reference evidence="1 2" key="1">
    <citation type="journal article" date="2015" name="Int. J. Syst. Evol. Microbiol.">
        <title>Thermococcus eurythermalis sp. nov., a conditional piezophilic hyperthermophilic archaeon with a wide temperature range isolated from an oil-immersed chimney in the Guaymas Basin.</title>
        <authorList>
            <person name="Zhao W."/>
            <person name="Zeng X."/>
            <person name="Xiao X."/>
        </authorList>
    </citation>
    <scope>NUCLEOTIDE SEQUENCE [LARGE SCALE GENOMIC DNA]</scope>
    <source>
        <strain evidence="1 2">A501</strain>
    </source>
</reference>
<dbReference type="InterPro" id="IPR036390">
    <property type="entry name" value="WH_DNA-bd_sf"/>
</dbReference>
<dbReference type="InterPro" id="IPR027417">
    <property type="entry name" value="P-loop_NTPase"/>
</dbReference>
<organism evidence="1 2">
    <name type="scientific">Thermococcus eurythermalis</name>
    <dbReference type="NCBI Taxonomy" id="1505907"/>
    <lineage>
        <taxon>Archaea</taxon>
        <taxon>Methanobacteriati</taxon>
        <taxon>Methanobacteriota</taxon>
        <taxon>Thermococci</taxon>
        <taxon>Thermococcales</taxon>
        <taxon>Thermococcaceae</taxon>
        <taxon>Thermococcus</taxon>
    </lineage>
</organism>
<dbReference type="EMBL" id="CP008887">
    <property type="protein sequence ID" value="AIU70762.1"/>
    <property type="molecule type" value="Genomic_DNA"/>
</dbReference>
<dbReference type="PANTHER" id="PTHR34704:SF1">
    <property type="entry name" value="ATPASE"/>
    <property type="match status" value="1"/>
</dbReference>
<keyword evidence="2" id="KW-1185">Reference proteome</keyword>
<name>A0A097QW94_9EURY</name>
<sequence>MVIIERSELDVALKAKWLLLYGRRKTGKTFYVREKSKYARYFIVTRGSELIDVENGERMTLDEFMKFLPLLLQTGRIVVDEFHRLGEPFFSLLQGLSGKGELTLITSTRHYFKKFLGESSPLLGLFHAHEVGLVRPSDALKFVHSIGFEGKPLVELAVLVQEPWLTPTVESYGVETFDVLGTVLKDYVPGLVGEIFTEEERELTKRYWAILEAVAGGKVSTGEIVGELSSRGLMENASPGAVAPYLETLAGMGLLERIPVFGKRRRVYRYRHVSPLVDFAYYLNAKYGFFETGLPQKTVRRLLEEKLPNYVEVFFERLLSQHYGLQPVRIEKPELELDVALVKNRKLYLVAEVKWKEKLKERDIRKAENKFESAGAEVNLFVVPDRSILPREPENARVFDWRDALALSP</sequence>
<dbReference type="KEGG" id="teu:TEU_10685"/>
<gene>
    <name evidence="1" type="ORF">TEU_10685</name>
</gene>
<dbReference type="Proteomes" id="UP000029980">
    <property type="component" value="Chromosome"/>
</dbReference>
<dbReference type="AlphaFoldDB" id="A0A097QW94"/>
<proteinExistence type="predicted"/>
<accession>A0A097QW94</accession>
<evidence type="ECO:0000313" key="1">
    <source>
        <dbReference type="EMBL" id="AIU70762.1"/>
    </source>
</evidence>
<evidence type="ECO:0000313" key="2">
    <source>
        <dbReference type="Proteomes" id="UP000029980"/>
    </source>
</evidence>
<dbReference type="SUPFAM" id="SSF46785">
    <property type="entry name" value="Winged helix' DNA-binding domain"/>
    <property type="match status" value="1"/>
</dbReference>
<dbReference type="SUPFAM" id="SSF52540">
    <property type="entry name" value="P-loop containing nucleoside triphosphate hydrolases"/>
    <property type="match status" value="1"/>
</dbReference>
<dbReference type="PANTHER" id="PTHR34704">
    <property type="entry name" value="ATPASE"/>
    <property type="match status" value="1"/>
</dbReference>
<protein>
    <submittedName>
        <fullName evidence="1">ATPase</fullName>
    </submittedName>
</protein>
<dbReference type="HOGENOM" id="CLU_671970_0_0_2"/>
<dbReference type="OrthoDB" id="132045at2157"/>
<dbReference type="STRING" id="1505907.TEU_10685"/>